<protein>
    <submittedName>
        <fullName evidence="5">Uncharacterized protein LOC101513601</fullName>
    </submittedName>
</protein>
<evidence type="ECO:0000256" key="1">
    <source>
        <dbReference type="ARBA" id="ARBA00004240"/>
    </source>
</evidence>
<dbReference type="GO" id="GO:0005783">
    <property type="term" value="C:endoplasmic reticulum"/>
    <property type="evidence" value="ECO:0007669"/>
    <property type="project" value="UniProtKB-SubCell"/>
</dbReference>
<proteinExistence type="predicted"/>
<evidence type="ECO:0000256" key="2">
    <source>
        <dbReference type="ARBA" id="ARBA00022824"/>
    </source>
</evidence>
<reference evidence="5" key="1">
    <citation type="submission" date="2025-08" db="UniProtKB">
        <authorList>
            <consortium name="RefSeq"/>
        </authorList>
    </citation>
    <scope>IDENTIFICATION</scope>
    <source>
        <tissue evidence="5">Etiolated seedlings</tissue>
    </source>
</reference>
<keyword evidence="3" id="KW-1133">Transmembrane helix</keyword>
<dbReference type="OrthoDB" id="76293at2759"/>
<evidence type="ECO:0000313" key="4">
    <source>
        <dbReference type="Proteomes" id="UP000087171"/>
    </source>
</evidence>
<dbReference type="PANTHER" id="PTHR12147:SF22">
    <property type="entry name" value="ENDOPLASMIC RETICULUM METALLOPEPTIDASE 1"/>
    <property type="match status" value="1"/>
</dbReference>
<dbReference type="PANTHER" id="PTHR12147">
    <property type="entry name" value="METALLOPEPTIDASE M28 FAMILY MEMBER"/>
    <property type="match status" value="1"/>
</dbReference>
<dbReference type="AlphaFoldDB" id="A0A1S2Z956"/>
<dbReference type="STRING" id="3827.A0A1S2Z956"/>
<evidence type="ECO:0000256" key="3">
    <source>
        <dbReference type="SAM" id="Phobius"/>
    </source>
</evidence>
<comment type="subcellular location">
    <subcellularLocation>
        <location evidence="1">Endoplasmic reticulum</location>
    </subcellularLocation>
</comment>
<dbReference type="GeneID" id="101513601"/>
<keyword evidence="3" id="KW-0812">Transmembrane</keyword>
<name>A0A1S2Z956_CICAR</name>
<dbReference type="KEGG" id="cam:101513601"/>
<dbReference type="Proteomes" id="UP000087171">
    <property type="component" value="Unplaced"/>
</dbReference>
<dbReference type="eggNOG" id="KOG2194">
    <property type="taxonomic scope" value="Eukaryota"/>
</dbReference>
<accession>A0A1S2Z956</accession>
<sequence length="135" mass="15338">MAFGFGSSEDVSGFKFLFLMAVVYGLMSMLTYSVIHMKFINPLLIDAPLDLFSEGRAVQHVRMLSQEIDGRHEGRPGLKKAAQYITAQLELIKERANSNVRIEIEENTVSGSFNMNFLRHNIALGYRNHTNILMR</sequence>
<dbReference type="Gene3D" id="3.40.630.10">
    <property type="entry name" value="Zn peptidases"/>
    <property type="match status" value="1"/>
</dbReference>
<dbReference type="RefSeq" id="XP_004517276.2">
    <property type="nucleotide sequence ID" value="XM_004517219.3"/>
</dbReference>
<keyword evidence="2" id="KW-0256">Endoplasmic reticulum</keyword>
<evidence type="ECO:0000313" key="5">
    <source>
        <dbReference type="RefSeq" id="XP_004517276.2"/>
    </source>
</evidence>
<dbReference type="GO" id="GO:0008235">
    <property type="term" value="F:metalloexopeptidase activity"/>
    <property type="evidence" value="ECO:0007669"/>
    <property type="project" value="InterPro"/>
</dbReference>
<dbReference type="InterPro" id="IPR045175">
    <property type="entry name" value="M28_fam"/>
</dbReference>
<dbReference type="GO" id="GO:0006508">
    <property type="term" value="P:proteolysis"/>
    <property type="evidence" value="ECO:0007669"/>
    <property type="project" value="InterPro"/>
</dbReference>
<keyword evidence="3" id="KW-0472">Membrane</keyword>
<gene>
    <name evidence="5" type="primary">LOC101513601</name>
</gene>
<organism evidence="4 5">
    <name type="scientific">Cicer arietinum</name>
    <name type="common">Chickpea</name>
    <name type="synonym">Garbanzo</name>
    <dbReference type="NCBI Taxonomy" id="3827"/>
    <lineage>
        <taxon>Eukaryota</taxon>
        <taxon>Viridiplantae</taxon>
        <taxon>Streptophyta</taxon>
        <taxon>Embryophyta</taxon>
        <taxon>Tracheophyta</taxon>
        <taxon>Spermatophyta</taxon>
        <taxon>Magnoliopsida</taxon>
        <taxon>eudicotyledons</taxon>
        <taxon>Gunneridae</taxon>
        <taxon>Pentapetalae</taxon>
        <taxon>rosids</taxon>
        <taxon>fabids</taxon>
        <taxon>Fabales</taxon>
        <taxon>Fabaceae</taxon>
        <taxon>Papilionoideae</taxon>
        <taxon>50 kb inversion clade</taxon>
        <taxon>NPAAA clade</taxon>
        <taxon>Hologalegina</taxon>
        <taxon>IRL clade</taxon>
        <taxon>Cicereae</taxon>
        <taxon>Cicer</taxon>
    </lineage>
</organism>
<feature type="transmembrane region" description="Helical" evidence="3">
    <location>
        <begin position="16"/>
        <end position="35"/>
    </location>
</feature>
<keyword evidence="4" id="KW-1185">Reference proteome</keyword>